<comment type="caution">
    <text evidence="5">The sequence shown here is derived from an EMBL/GenBank/DDBJ whole genome shotgun (WGS) entry which is preliminary data.</text>
</comment>
<dbReference type="InterPro" id="IPR040198">
    <property type="entry name" value="Fido_containing"/>
</dbReference>
<dbReference type="InterPro" id="IPR036597">
    <property type="entry name" value="Fido-like_dom_sf"/>
</dbReference>
<dbReference type="PANTHER" id="PTHR13504">
    <property type="entry name" value="FIDO DOMAIN-CONTAINING PROTEIN DDB_G0283145"/>
    <property type="match status" value="1"/>
</dbReference>
<accession>A0AAV9VCB7</accession>
<sequence>MSRLPRSVWEVFRACSDCKSHDAKFKGFAHNYRIPPWRSARLQDVCLVPNSIGIVSRYLENLQNDSSEQAFEEQFANFICASNAIEDAGLSQPDTLVLVKELLADKTLSEYSHDSKSTKEVLQHVHAFLFMKAEVALKGELSEDALLRCHRILMDGIPSEDGFDGYQGSYRSCQLVIGCPLRLSTGEERLPMSPELINDALQQWRVSYNNALTSFQDPIAEAAALKIKLLDIHPFLDGNGRMSRLLFNTLIGRYYPHTLVTFGETAKRRRRYQEAVRESIRRTAPGIFAFFSSRHAAESCIRRLENARIVVGVDELPDEVKDSILVLKRMLD</sequence>
<dbReference type="Gene3D" id="1.10.3290.10">
    <property type="entry name" value="Fido-like domain"/>
    <property type="match status" value="1"/>
</dbReference>
<dbReference type="SUPFAM" id="SSF140931">
    <property type="entry name" value="Fic-like"/>
    <property type="match status" value="1"/>
</dbReference>
<dbReference type="EMBL" id="JAVHNQ010000001">
    <property type="protein sequence ID" value="KAK6359087.1"/>
    <property type="molecule type" value="Genomic_DNA"/>
</dbReference>
<reference evidence="5 6" key="1">
    <citation type="submission" date="2019-10" db="EMBL/GenBank/DDBJ databases">
        <authorList>
            <person name="Palmer J.M."/>
        </authorList>
    </citation>
    <scope>NUCLEOTIDE SEQUENCE [LARGE SCALE GENOMIC DNA]</scope>
    <source>
        <strain evidence="5 6">TWF696</strain>
    </source>
</reference>
<feature type="domain" description="Fido" evidence="4">
    <location>
        <begin position="141"/>
        <end position="293"/>
    </location>
</feature>
<gene>
    <name evidence="5" type="ORF">TWF696_000254</name>
</gene>
<proteinExistence type="predicted"/>
<feature type="site" description="Important for autoinhibition of adenylyltransferase activity" evidence="3">
    <location>
        <position position="86"/>
    </location>
</feature>
<organism evidence="5 6">
    <name type="scientific">Orbilia brochopaga</name>
    <dbReference type="NCBI Taxonomy" id="3140254"/>
    <lineage>
        <taxon>Eukaryota</taxon>
        <taxon>Fungi</taxon>
        <taxon>Dikarya</taxon>
        <taxon>Ascomycota</taxon>
        <taxon>Pezizomycotina</taxon>
        <taxon>Orbiliomycetes</taxon>
        <taxon>Orbiliales</taxon>
        <taxon>Orbiliaceae</taxon>
        <taxon>Orbilia</taxon>
    </lineage>
</organism>
<keyword evidence="6" id="KW-1185">Reference proteome</keyword>
<evidence type="ECO:0000256" key="2">
    <source>
        <dbReference type="PIRSR" id="PIRSR640198-2"/>
    </source>
</evidence>
<dbReference type="Proteomes" id="UP001375240">
    <property type="component" value="Unassembled WGS sequence"/>
</dbReference>
<dbReference type="Pfam" id="PF02661">
    <property type="entry name" value="Fic"/>
    <property type="match status" value="1"/>
</dbReference>
<feature type="active site" evidence="1">
    <location>
        <position position="233"/>
    </location>
</feature>
<dbReference type="InterPro" id="IPR003812">
    <property type="entry name" value="Fido"/>
</dbReference>
<evidence type="ECO:0000259" key="4">
    <source>
        <dbReference type="PROSITE" id="PS51459"/>
    </source>
</evidence>
<protein>
    <recommendedName>
        <fullName evidence="4">Fido domain-containing protein</fullName>
    </recommendedName>
</protein>
<dbReference type="GO" id="GO:0005524">
    <property type="term" value="F:ATP binding"/>
    <property type="evidence" value="ECO:0007669"/>
    <property type="project" value="UniProtKB-KW"/>
</dbReference>
<keyword evidence="2" id="KW-0547">Nucleotide-binding</keyword>
<name>A0AAV9VCB7_9PEZI</name>
<dbReference type="PANTHER" id="PTHR13504:SF38">
    <property type="entry name" value="FIDO DOMAIN-CONTAINING PROTEIN"/>
    <property type="match status" value="1"/>
</dbReference>
<evidence type="ECO:0000313" key="5">
    <source>
        <dbReference type="EMBL" id="KAK6359087.1"/>
    </source>
</evidence>
<keyword evidence="2" id="KW-0067">ATP-binding</keyword>
<evidence type="ECO:0000313" key="6">
    <source>
        <dbReference type="Proteomes" id="UP001375240"/>
    </source>
</evidence>
<dbReference type="AlphaFoldDB" id="A0AAV9VCB7"/>
<dbReference type="PROSITE" id="PS51459">
    <property type="entry name" value="FIDO"/>
    <property type="match status" value="1"/>
</dbReference>
<evidence type="ECO:0000256" key="1">
    <source>
        <dbReference type="PIRSR" id="PIRSR640198-1"/>
    </source>
</evidence>
<evidence type="ECO:0000256" key="3">
    <source>
        <dbReference type="PIRSR" id="PIRSR640198-3"/>
    </source>
</evidence>
<feature type="binding site" evidence="2">
    <location>
        <begin position="237"/>
        <end position="244"/>
    </location>
    <ligand>
        <name>ATP</name>
        <dbReference type="ChEBI" id="CHEBI:30616"/>
    </ligand>
</feature>